<sequence length="155" mass="17429">MSVAAEHIYQSSDLAGSNRKAFIADALRSKARLRSTDGESLVMLREARLEHVAAIRHYAVAYLTLDTALRRPREDRRASDFGPWAFLEVFDDADIEEFRQEINDAIVRAASGDNHDAVEALLHQWQMSAETLSDPVARDILDGETTDEDWVELDG</sequence>
<dbReference type="Proteomes" id="UP001500236">
    <property type="component" value="Unassembled WGS sequence"/>
</dbReference>
<evidence type="ECO:0000313" key="2">
    <source>
        <dbReference type="Proteomes" id="UP001500236"/>
    </source>
</evidence>
<proteinExistence type="predicted"/>
<evidence type="ECO:0000313" key="1">
    <source>
        <dbReference type="EMBL" id="GAA3058853.1"/>
    </source>
</evidence>
<name>A0ABP6LY11_9MICC</name>
<protein>
    <submittedName>
        <fullName evidence="1">Uncharacterized protein</fullName>
    </submittedName>
</protein>
<reference evidence="2" key="1">
    <citation type="journal article" date="2019" name="Int. J. Syst. Evol. Microbiol.">
        <title>The Global Catalogue of Microorganisms (GCM) 10K type strain sequencing project: providing services to taxonomists for standard genome sequencing and annotation.</title>
        <authorList>
            <consortium name="The Broad Institute Genomics Platform"/>
            <consortium name="The Broad Institute Genome Sequencing Center for Infectious Disease"/>
            <person name="Wu L."/>
            <person name="Ma J."/>
        </authorList>
    </citation>
    <scope>NUCLEOTIDE SEQUENCE [LARGE SCALE GENOMIC DNA]</scope>
    <source>
        <strain evidence="2">JCM 14309</strain>
    </source>
</reference>
<gene>
    <name evidence="1" type="ORF">GCM10010529_10700</name>
</gene>
<dbReference type="RefSeq" id="WP_344681143.1">
    <property type="nucleotide sequence ID" value="NZ_BAAAVT010000006.1"/>
</dbReference>
<organism evidence="1 2">
    <name type="scientific">Nesterenkonia aethiopica</name>
    <dbReference type="NCBI Taxonomy" id="269144"/>
    <lineage>
        <taxon>Bacteria</taxon>
        <taxon>Bacillati</taxon>
        <taxon>Actinomycetota</taxon>
        <taxon>Actinomycetes</taxon>
        <taxon>Micrococcales</taxon>
        <taxon>Micrococcaceae</taxon>
        <taxon>Nesterenkonia</taxon>
    </lineage>
</organism>
<dbReference type="EMBL" id="BAAAVT010000006">
    <property type="protein sequence ID" value="GAA3058853.1"/>
    <property type="molecule type" value="Genomic_DNA"/>
</dbReference>
<comment type="caution">
    <text evidence="1">The sequence shown here is derived from an EMBL/GenBank/DDBJ whole genome shotgun (WGS) entry which is preliminary data.</text>
</comment>
<accession>A0ABP6LY11</accession>
<keyword evidence="2" id="KW-1185">Reference proteome</keyword>